<dbReference type="RefSeq" id="WP_052379257.1">
    <property type="nucleotide sequence ID" value="NZ_BBIO01000005.1"/>
</dbReference>
<comment type="caution">
    <text evidence="9">The sequence shown here is derived from an EMBL/GenBank/DDBJ whole genome shotgun (WGS) entry which is preliminary data.</text>
</comment>
<keyword evidence="5" id="KW-0133">Cell shape</keyword>
<feature type="transmembrane region" description="Helical" evidence="8">
    <location>
        <begin position="147"/>
        <end position="167"/>
    </location>
</feature>
<dbReference type="InterPro" id="IPR007227">
    <property type="entry name" value="Cell_shape_determining_MreD"/>
</dbReference>
<evidence type="ECO:0000256" key="5">
    <source>
        <dbReference type="ARBA" id="ARBA00022960"/>
    </source>
</evidence>
<evidence type="ECO:0000256" key="1">
    <source>
        <dbReference type="ARBA" id="ARBA00004651"/>
    </source>
</evidence>
<evidence type="ECO:0000313" key="9">
    <source>
        <dbReference type="EMBL" id="GAK44820.1"/>
    </source>
</evidence>
<dbReference type="NCBIfam" id="TIGR03426">
    <property type="entry name" value="shape_MreD"/>
    <property type="match status" value="1"/>
</dbReference>
<evidence type="ECO:0000313" key="10">
    <source>
        <dbReference type="Proteomes" id="UP000028702"/>
    </source>
</evidence>
<dbReference type="eggNOG" id="ENOG5032U20">
    <property type="taxonomic scope" value="Bacteria"/>
</dbReference>
<dbReference type="EMBL" id="BBIO01000005">
    <property type="protein sequence ID" value="GAK44820.1"/>
    <property type="molecule type" value="Genomic_DNA"/>
</dbReference>
<comment type="subcellular location">
    <subcellularLocation>
        <location evidence="1">Cell membrane</location>
        <topology evidence="1">Multi-pass membrane protein</topology>
    </subcellularLocation>
</comment>
<name>A0A081B9V2_9HYPH</name>
<protein>
    <submittedName>
        <fullName evidence="9">Rod shape-determining protein MreD</fullName>
    </submittedName>
</protein>
<keyword evidence="3" id="KW-1003">Cell membrane</keyword>
<evidence type="ECO:0000256" key="7">
    <source>
        <dbReference type="ARBA" id="ARBA00023136"/>
    </source>
</evidence>
<comment type="similarity">
    <text evidence="2">Belongs to the MreD family.</text>
</comment>
<organism evidence="9 10">
    <name type="scientific">Tepidicaulis marinus</name>
    <dbReference type="NCBI Taxonomy" id="1333998"/>
    <lineage>
        <taxon>Bacteria</taxon>
        <taxon>Pseudomonadati</taxon>
        <taxon>Pseudomonadota</taxon>
        <taxon>Alphaproteobacteria</taxon>
        <taxon>Hyphomicrobiales</taxon>
        <taxon>Parvibaculaceae</taxon>
        <taxon>Tepidicaulis</taxon>
    </lineage>
</organism>
<dbReference type="Proteomes" id="UP000028702">
    <property type="component" value="Unassembled WGS sequence"/>
</dbReference>
<sequence length="177" mass="19018">MKPKETIGPTPAARAGKLALLTLPFLVGLFCVFLTFVPIGSIVGIEVAPAFALMAVYYWAAHQPETFPPYAVFAVGLLQDLLSAGPIGLWAFTYVVIYGVVQTQRLVFAGRVPLVLWTGFALTALLAGTIAWSVASLYYARVLPPGPVLLQLIVTVALFPIFATLFARVERILAPSL</sequence>
<dbReference type="AlphaFoldDB" id="A0A081B9V2"/>
<keyword evidence="4 8" id="KW-0812">Transmembrane</keyword>
<dbReference type="GO" id="GO:0005886">
    <property type="term" value="C:plasma membrane"/>
    <property type="evidence" value="ECO:0007669"/>
    <property type="project" value="UniProtKB-SubCell"/>
</dbReference>
<keyword evidence="6 8" id="KW-1133">Transmembrane helix</keyword>
<dbReference type="GO" id="GO:0008360">
    <property type="term" value="P:regulation of cell shape"/>
    <property type="evidence" value="ECO:0007669"/>
    <property type="project" value="UniProtKB-KW"/>
</dbReference>
<feature type="transmembrane region" description="Helical" evidence="8">
    <location>
        <begin position="113"/>
        <end position="135"/>
    </location>
</feature>
<reference evidence="9 10" key="1">
    <citation type="submission" date="2014-07" db="EMBL/GenBank/DDBJ databases">
        <title>Tepidicaulis marinum gen. nov., sp. nov., a novel marine bacterium denitrifying nitrate to nitrous oxide strictly under microaerobic conditions.</title>
        <authorList>
            <person name="Takeuchi M."/>
            <person name="Yamagishi T."/>
            <person name="Kamagata Y."/>
            <person name="Oshima K."/>
            <person name="Hattori M."/>
            <person name="Katayama T."/>
            <person name="Hanada S."/>
            <person name="Tamaki H."/>
            <person name="Marumo K."/>
            <person name="Maeda H."/>
            <person name="Nedachi M."/>
            <person name="Iwasaki W."/>
            <person name="Suwa Y."/>
            <person name="Sakata S."/>
        </authorList>
    </citation>
    <scope>NUCLEOTIDE SEQUENCE [LARGE SCALE GENOMIC DNA]</scope>
    <source>
        <strain evidence="9 10">MA2</strain>
    </source>
</reference>
<feature type="transmembrane region" description="Helical" evidence="8">
    <location>
        <begin position="43"/>
        <end position="61"/>
    </location>
</feature>
<dbReference type="Pfam" id="PF04093">
    <property type="entry name" value="MreD"/>
    <property type="match status" value="1"/>
</dbReference>
<evidence type="ECO:0000256" key="2">
    <source>
        <dbReference type="ARBA" id="ARBA00007776"/>
    </source>
</evidence>
<proteinExistence type="inferred from homology"/>
<keyword evidence="10" id="KW-1185">Reference proteome</keyword>
<evidence type="ECO:0000256" key="4">
    <source>
        <dbReference type="ARBA" id="ARBA00022692"/>
    </source>
</evidence>
<gene>
    <name evidence="9" type="ORF">M2A_1319</name>
</gene>
<accession>A0A081B9V2</accession>
<dbReference type="STRING" id="1333998.M2A_1319"/>
<keyword evidence="7 8" id="KW-0472">Membrane</keyword>
<evidence type="ECO:0000256" key="8">
    <source>
        <dbReference type="SAM" id="Phobius"/>
    </source>
</evidence>
<feature type="transmembrane region" description="Helical" evidence="8">
    <location>
        <begin position="18"/>
        <end position="36"/>
    </location>
</feature>
<evidence type="ECO:0000256" key="3">
    <source>
        <dbReference type="ARBA" id="ARBA00022475"/>
    </source>
</evidence>
<feature type="transmembrane region" description="Helical" evidence="8">
    <location>
        <begin position="81"/>
        <end position="101"/>
    </location>
</feature>
<evidence type="ECO:0000256" key="6">
    <source>
        <dbReference type="ARBA" id="ARBA00022989"/>
    </source>
</evidence>